<name>A0A075A6E8_OPIVI</name>
<accession>A0A075A6E8</accession>
<dbReference type="Proteomes" id="UP000054324">
    <property type="component" value="Unassembled WGS sequence"/>
</dbReference>
<protein>
    <submittedName>
        <fullName evidence="1">Uncharacterized protein</fullName>
    </submittedName>
</protein>
<dbReference type="AlphaFoldDB" id="A0A075A6E8"/>
<keyword evidence="2" id="KW-1185">Reference proteome</keyword>
<gene>
    <name evidence="1" type="ORF">T265_02506</name>
</gene>
<dbReference type="CTD" id="20316694"/>
<reference evidence="1 2" key="1">
    <citation type="submission" date="2013-11" db="EMBL/GenBank/DDBJ databases">
        <title>Opisthorchis viverrini - life in the bile duct.</title>
        <authorList>
            <person name="Young N.D."/>
            <person name="Nagarajan N."/>
            <person name="Lin S.J."/>
            <person name="Korhonen P.K."/>
            <person name="Jex A.R."/>
            <person name="Hall R.S."/>
            <person name="Safavi-Hemami H."/>
            <person name="Kaewkong W."/>
            <person name="Bertrand D."/>
            <person name="Gao S."/>
            <person name="Seet Q."/>
            <person name="Wongkham S."/>
            <person name="Teh B.T."/>
            <person name="Wongkham C."/>
            <person name="Intapan P.M."/>
            <person name="Maleewong W."/>
            <person name="Yang X."/>
            <person name="Hu M."/>
            <person name="Wang Z."/>
            <person name="Hofmann A."/>
            <person name="Sternberg P.W."/>
            <person name="Tan P."/>
            <person name="Wang J."/>
            <person name="Gasser R.B."/>
        </authorList>
    </citation>
    <scope>NUCLEOTIDE SEQUENCE [LARGE SCALE GENOMIC DNA]</scope>
</reference>
<dbReference type="GeneID" id="20316694"/>
<evidence type="ECO:0000313" key="2">
    <source>
        <dbReference type="Proteomes" id="UP000054324"/>
    </source>
</evidence>
<dbReference type="EMBL" id="KL596649">
    <property type="protein sequence ID" value="KER31180.1"/>
    <property type="molecule type" value="Genomic_DNA"/>
</dbReference>
<organism evidence="1 2">
    <name type="scientific">Opisthorchis viverrini</name>
    <name type="common">Southeast Asian liver fluke</name>
    <dbReference type="NCBI Taxonomy" id="6198"/>
    <lineage>
        <taxon>Eukaryota</taxon>
        <taxon>Metazoa</taxon>
        <taxon>Spiralia</taxon>
        <taxon>Lophotrochozoa</taxon>
        <taxon>Platyhelminthes</taxon>
        <taxon>Trematoda</taxon>
        <taxon>Digenea</taxon>
        <taxon>Opisthorchiida</taxon>
        <taxon>Opisthorchiata</taxon>
        <taxon>Opisthorchiidae</taxon>
        <taxon>Opisthorchis</taxon>
    </lineage>
</organism>
<evidence type="ECO:0000313" key="1">
    <source>
        <dbReference type="EMBL" id="KER31180.1"/>
    </source>
</evidence>
<dbReference type="KEGG" id="ovi:T265_02506"/>
<dbReference type="RefSeq" id="XP_009165033.1">
    <property type="nucleotide sequence ID" value="XM_009166769.1"/>
</dbReference>
<proteinExistence type="predicted"/>
<sequence>MLLFTSPSDRFLQGTKMNKLGIDSSGSKRSKLGYHPMSFTIAWLLQGLDIQYMTELLHHQTQFARGLKVLDHSVVSFKIDFAVASVTKS</sequence>